<dbReference type="Proteomes" id="UP000778951">
    <property type="component" value="Unassembled WGS sequence"/>
</dbReference>
<dbReference type="AlphaFoldDB" id="A0A968KWG2"/>
<dbReference type="EMBL" id="JAATLM010000004">
    <property type="protein sequence ID" value="NIZ70223.1"/>
    <property type="molecule type" value="Genomic_DNA"/>
</dbReference>
<dbReference type="RefSeq" id="WP_167696555.1">
    <property type="nucleotide sequence ID" value="NZ_CP118184.1"/>
</dbReference>
<dbReference type="PANTHER" id="PTHR42720">
    <property type="entry name" value="GLYCEROL-3-PHOSPHATE DEHYDROGENASE"/>
    <property type="match status" value="1"/>
</dbReference>
<protein>
    <submittedName>
        <fullName evidence="2">FAD-dependent oxidoreductase</fullName>
    </submittedName>
</protein>
<sequence length="51" mass="5544">MYDYIIIGAGVVGAFIAKELSHYDVKVLVLDKENDFANQTTMANSAIIHSG</sequence>
<proteinExistence type="predicted"/>
<dbReference type="Gene3D" id="3.50.50.60">
    <property type="entry name" value="FAD/NAD(P)-binding domain"/>
    <property type="match status" value="1"/>
</dbReference>
<gene>
    <name evidence="2" type="ORF">HCT48_08375</name>
</gene>
<accession>A0A968KWG2</accession>
<feature type="domain" description="FAD dependent oxidoreductase" evidence="1">
    <location>
        <begin position="3"/>
        <end position="51"/>
    </location>
</feature>
<organism evidence="2 3">
    <name type="scientific">Entomospira culicis</name>
    <dbReference type="NCBI Taxonomy" id="2719989"/>
    <lineage>
        <taxon>Bacteria</taxon>
        <taxon>Pseudomonadati</taxon>
        <taxon>Spirochaetota</taxon>
        <taxon>Spirochaetia</taxon>
        <taxon>Spirochaetales</taxon>
        <taxon>Spirochaetaceae</taxon>
        <taxon>Entomospira</taxon>
    </lineage>
</organism>
<comment type="caution">
    <text evidence="2">The sequence shown here is derived from an EMBL/GenBank/DDBJ whole genome shotgun (WGS) entry which is preliminary data.</text>
</comment>
<keyword evidence="3" id="KW-1185">Reference proteome</keyword>
<evidence type="ECO:0000313" key="3">
    <source>
        <dbReference type="Proteomes" id="UP000778951"/>
    </source>
</evidence>
<dbReference type="InterPro" id="IPR036188">
    <property type="entry name" value="FAD/NAD-bd_sf"/>
</dbReference>
<name>A0A968KWG2_9SPIO</name>
<dbReference type="InterPro" id="IPR006076">
    <property type="entry name" value="FAD-dep_OxRdtase"/>
</dbReference>
<evidence type="ECO:0000313" key="2">
    <source>
        <dbReference type="EMBL" id="NIZ70223.1"/>
    </source>
</evidence>
<reference evidence="2" key="1">
    <citation type="submission" date="2020-03" db="EMBL/GenBank/DDBJ databases">
        <title>Spirochaetal bacteria isolated from arthropods constitute a novel genus Entomospira genus novum within the order Spirochaetales.</title>
        <authorList>
            <person name="Grana-Miraglia L."/>
            <person name="Sikutova S."/>
            <person name="Fingerle V."/>
            <person name="Sing A."/>
            <person name="Castillo-Ramirez S."/>
            <person name="Margos G."/>
            <person name="Rudolf I."/>
        </authorList>
    </citation>
    <scope>NUCLEOTIDE SEQUENCE</scope>
    <source>
        <strain evidence="2">BR149</strain>
    </source>
</reference>
<dbReference type="PANTHER" id="PTHR42720:SF1">
    <property type="entry name" value="GLYCEROL 3-PHOSPHATE OXIDASE"/>
    <property type="match status" value="1"/>
</dbReference>
<feature type="non-terminal residue" evidence="2">
    <location>
        <position position="51"/>
    </location>
</feature>
<dbReference type="Pfam" id="PF01266">
    <property type="entry name" value="DAO"/>
    <property type="match status" value="1"/>
</dbReference>
<dbReference type="SUPFAM" id="SSF51905">
    <property type="entry name" value="FAD/NAD(P)-binding domain"/>
    <property type="match status" value="1"/>
</dbReference>
<dbReference type="InterPro" id="IPR052745">
    <property type="entry name" value="G3P_Oxidase/Oxidoreductase"/>
</dbReference>
<evidence type="ECO:0000259" key="1">
    <source>
        <dbReference type="Pfam" id="PF01266"/>
    </source>
</evidence>